<dbReference type="Proteomes" id="UP000603453">
    <property type="component" value="Unassembled WGS sequence"/>
</dbReference>
<evidence type="ECO:0000313" key="2">
    <source>
        <dbReference type="Proteomes" id="UP000603453"/>
    </source>
</evidence>
<dbReference type="EMBL" id="JAEPRD010000115">
    <property type="protein sequence ID" value="KAG2198197.1"/>
    <property type="molecule type" value="Genomic_DNA"/>
</dbReference>
<protein>
    <submittedName>
        <fullName evidence="1">Uncharacterized protein</fullName>
    </submittedName>
</protein>
<comment type="caution">
    <text evidence="1">The sequence shown here is derived from an EMBL/GenBank/DDBJ whole genome shotgun (WGS) entry which is preliminary data.</text>
</comment>
<keyword evidence="2" id="KW-1185">Reference proteome</keyword>
<evidence type="ECO:0000313" key="1">
    <source>
        <dbReference type="EMBL" id="KAG2198197.1"/>
    </source>
</evidence>
<dbReference type="OrthoDB" id="2240588at2759"/>
<reference evidence="1" key="1">
    <citation type="submission" date="2020-12" db="EMBL/GenBank/DDBJ databases">
        <title>Metabolic potential, ecology and presence of endohyphal bacteria is reflected in genomic diversity of Mucoromycotina.</title>
        <authorList>
            <person name="Muszewska A."/>
            <person name="Okrasinska A."/>
            <person name="Steczkiewicz K."/>
            <person name="Drgas O."/>
            <person name="Orlowska M."/>
            <person name="Perlinska-Lenart U."/>
            <person name="Aleksandrzak-Piekarczyk T."/>
            <person name="Szatraj K."/>
            <person name="Zielenkiewicz U."/>
            <person name="Pilsyk S."/>
            <person name="Malc E."/>
            <person name="Mieczkowski P."/>
            <person name="Kruszewska J.S."/>
            <person name="Biernat P."/>
            <person name="Pawlowska J."/>
        </authorList>
    </citation>
    <scope>NUCLEOTIDE SEQUENCE</scope>
    <source>
        <strain evidence="1">WA0000017839</strain>
    </source>
</reference>
<proteinExistence type="predicted"/>
<organism evidence="1 2">
    <name type="scientific">Mucor saturninus</name>
    <dbReference type="NCBI Taxonomy" id="64648"/>
    <lineage>
        <taxon>Eukaryota</taxon>
        <taxon>Fungi</taxon>
        <taxon>Fungi incertae sedis</taxon>
        <taxon>Mucoromycota</taxon>
        <taxon>Mucoromycotina</taxon>
        <taxon>Mucoromycetes</taxon>
        <taxon>Mucorales</taxon>
        <taxon>Mucorineae</taxon>
        <taxon>Mucoraceae</taxon>
        <taxon>Mucor</taxon>
    </lineage>
</organism>
<sequence length="90" mass="10459">MKTSIIPRHQTAVVEHPMTEDDLTHPALYRFKRNSLPCYTYHKSTANDKVINNSVSNADWDLYPALIRTIENSGTPEQVEQLHRMEHNIQ</sequence>
<name>A0A8H7QT02_9FUNG</name>
<dbReference type="AlphaFoldDB" id="A0A8H7QT02"/>
<gene>
    <name evidence="1" type="ORF">INT47_000398</name>
</gene>
<accession>A0A8H7QT02</accession>